<keyword evidence="3" id="KW-1185">Reference proteome</keyword>
<dbReference type="Proteomes" id="UP000729402">
    <property type="component" value="Unassembled WGS sequence"/>
</dbReference>
<name>A0A8J5VE90_ZIZPA</name>
<gene>
    <name evidence="2" type="ORF">GUJ93_ZPchr0002g23490</name>
</gene>
<evidence type="ECO:0000313" key="2">
    <source>
        <dbReference type="EMBL" id="KAG8056476.1"/>
    </source>
</evidence>
<reference evidence="2" key="1">
    <citation type="journal article" date="2021" name="bioRxiv">
        <title>Whole Genome Assembly and Annotation of Northern Wild Rice, Zizania palustris L., Supports a Whole Genome Duplication in the Zizania Genus.</title>
        <authorList>
            <person name="Haas M."/>
            <person name="Kono T."/>
            <person name="Macchietto M."/>
            <person name="Millas R."/>
            <person name="McGilp L."/>
            <person name="Shao M."/>
            <person name="Duquette J."/>
            <person name="Hirsch C.N."/>
            <person name="Kimball J."/>
        </authorList>
    </citation>
    <scope>NUCLEOTIDE SEQUENCE</scope>
    <source>
        <tissue evidence="2">Fresh leaf tissue</tissue>
    </source>
</reference>
<feature type="region of interest" description="Disordered" evidence="1">
    <location>
        <begin position="1"/>
        <end position="134"/>
    </location>
</feature>
<dbReference type="EMBL" id="JAAALK010000287">
    <property type="protein sequence ID" value="KAG8056476.1"/>
    <property type="molecule type" value="Genomic_DNA"/>
</dbReference>
<protein>
    <submittedName>
        <fullName evidence="2">Uncharacterized protein</fullName>
    </submittedName>
</protein>
<feature type="compositionally biased region" description="Basic residues" evidence="1">
    <location>
        <begin position="11"/>
        <end position="24"/>
    </location>
</feature>
<reference evidence="2" key="2">
    <citation type="submission" date="2021-02" db="EMBL/GenBank/DDBJ databases">
        <authorList>
            <person name="Kimball J.A."/>
            <person name="Haas M.W."/>
            <person name="Macchietto M."/>
            <person name="Kono T."/>
            <person name="Duquette J."/>
            <person name="Shao M."/>
        </authorList>
    </citation>
    <scope>NUCLEOTIDE SEQUENCE</scope>
    <source>
        <tissue evidence="2">Fresh leaf tissue</tissue>
    </source>
</reference>
<dbReference type="AlphaFoldDB" id="A0A8J5VE90"/>
<feature type="compositionally biased region" description="Basic residues" evidence="1">
    <location>
        <begin position="124"/>
        <end position="134"/>
    </location>
</feature>
<comment type="caution">
    <text evidence="2">The sequence shown here is derived from an EMBL/GenBank/DDBJ whole genome shotgun (WGS) entry which is preliminary data.</text>
</comment>
<feature type="compositionally biased region" description="Low complexity" evidence="1">
    <location>
        <begin position="92"/>
        <end position="101"/>
    </location>
</feature>
<feature type="compositionally biased region" description="Basic and acidic residues" evidence="1">
    <location>
        <begin position="105"/>
        <end position="123"/>
    </location>
</feature>
<evidence type="ECO:0000256" key="1">
    <source>
        <dbReference type="SAM" id="MobiDB-lite"/>
    </source>
</evidence>
<evidence type="ECO:0000313" key="3">
    <source>
        <dbReference type="Proteomes" id="UP000729402"/>
    </source>
</evidence>
<proteinExistence type="predicted"/>
<accession>A0A8J5VE90</accession>
<sequence length="134" mass="14460">MSQTHILLNTRRARRNARGTRHGAGRGTRATARGARGKRGRLSWELGVAVARQHAGRGGAAARWPGRRGGRGGDGASEAVTGGDGAWRVGSRALARTATGLGAAGDRRRGGRGGDRRRRDWDRRRRGGHQRRER</sequence>
<organism evidence="2 3">
    <name type="scientific">Zizania palustris</name>
    <name type="common">Northern wild rice</name>
    <dbReference type="NCBI Taxonomy" id="103762"/>
    <lineage>
        <taxon>Eukaryota</taxon>
        <taxon>Viridiplantae</taxon>
        <taxon>Streptophyta</taxon>
        <taxon>Embryophyta</taxon>
        <taxon>Tracheophyta</taxon>
        <taxon>Spermatophyta</taxon>
        <taxon>Magnoliopsida</taxon>
        <taxon>Liliopsida</taxon>
        <taxon>Poales</taxon>
        <taxon>Poaceae</taxon>
        <taxon>BOP clade</taxon>
        <taxon>Oryzoideae</taxon>
        <taxon>Oryzeae</taxon>
        <taxon>Zizaniinae</taxon>
        <taxon>Zizania</taxon>
    </lineage>
</organism>